<dbReference type="PANTHER" id="PTHR30204:SF97">
    <property type="entry name" value="MERR FAMILY REGULATORY PROTEIN"/>
    <property type="match status" value="1"/>
</dbReference>
<protein>
    <submittedName>
        <fullName evidence="4">DNA-binding transcriptional MerR regulator</fullName>
    </submittedName>
</protein>
<gene>
    <name evidence="4" type="ORF">EDD38_2758</name>
    <name evidence="3" type="ORF">EDD39_2266</name>
</gene>
<organism evidence="4 5">
    <name type="scientific">Kitasatospora cineracea</name>
    <dbReference type="NCBI Taxonomy" id="88074"/>
    <lineage>
        <taxon>Bacteria</taxon>
        <taxon>Bacillati</taxon>
        <taxon>Actinomycetota</taxon>
        <taxon>Actinomycetes</taxon>
        <taxon>Kitasatosporales</taxon>
        <taxon>Streptomycetaceae</taxon>
        <taxon>Kitasatospora</taxon>
    </lineage>
</organism>
<dbReference type="GO" id="GO:0003677">
    <property type="term" value="F:DNA binding"/>
    <property type="evidence" value="ECO:0007669"/>
    <property type="project" value="UniProtKB-KW"/>
</dbReference>
<dbReference type="Pfam" id="PF13411">
    <property type="entry name" value="MerR_1"/>
    <property type="match status" value="1"/>
</dbReference>
<name>A0A3N4RM51_9ACTN</name>
<feature type="domain" description="HTH merR-type" evidence="2">
    <location>
        <begin position="23"/>
        <end position="93"/>
    </location>
</feature>
<dbReference type="SUPFAM" id="SSF46955">
    <property type="entry name" value="Putative DNA-binding domain"/>
    <property type="match status" value="1"/>
</dbReference>
<evidence type="ECO:0000256" key="1">
    <source>
        <dbReference type="ARBA" id="ARBA00023125"/>
    </source>
</evidence>
<dbReference type="InterPro" id="IPR011256">
    <property type="entry name" value="Reg_factor_effector_dom_sf"/>
</dbReference>
<dbReference type="InterPro" id="IPR009061">
    <property type="entry name" value="DNA-bd_dom_put_sf"/>
</dbReference>
<dbReference type="RefSeq" id="WP_244256677.1">
    <property type="nucleotide sequence ID" value="NZ_JBEYIY010000020.1"/>
</dbReference>
<dbReference type="InterPro" id="IPR010499">
    <property type="entry name" value="AraC_E-bd"/>
</dbReference>
<dbReference type="Gene3D" id="1.10.1660.10">
    <property type="match status" value="1"/>
</dbReference>
<dbReference type="Gene3D" id="3.20.80.10">
    <property type="entry name" value="Regulatory factor, effector binding domain"/>
    <property type="match status" value="1"/>
</dbReference>
<evidence type="ECO:0000313" key="3">
    <source>
        <dbReference type="EMBL" id="ROR44093.1"/>
    </source>
</evidence>
<dbReference type="InterPro" id="IPR000551">
    <property type="entry name" value="MerR-type_HTH_dom"/>
</dbReference>
<dbReference type="GO" id="GO:0003700">
    <property type="term" value="F:DNA-binding transcription factor activity"/>
    <property type="evidence" value="ECO:0007669"/>
    <property type="project" value="InterPro"/>
</dbReference>
<proteinExistence type="predicted"/>
<evidence type="ECO:0000259" key="2">
    <source>
        <dbReference type="PROSITE" id="PS50937"/>
    </source>
</evidence>
<dbReference type="InterPro" id="IPR047057">
    <property type="entry name" value="MerR_fam"/>
</dbReference>
<dbReference type="SMART" id="SM00422">
    <property type="entry name" value="HTH_MERR"/>
    <property type="match status" value="1"/>
</dbReference>
<dbReference type="SUPFAM" id="SSF55136">
    <property type="entry name" value="Probable bacterial effector-binding domain"/>
    <property type="match status" value="1"/>
</dbReference>
<evidence type="ECO:0000313" key="5">
    <source>
        <dbReference type="Proteomes" id="UP000266906"/>
    </source>
</evidence>
<keyword evidence="1 4" id="KW-0238">DNA-binding</keyword>
<dbReference type="EMBL" id="RJVJ01000001">
    <property type="protein sequence ID" value="ROR44093.1"/>
    <property type="molecule type" value="Genomic_DNA"/>
</dbReference>
<dbReference type="SMART" id="SM00871">
    <property type="entry name" value="AraC_E_bind"/>
    <property type="match status" value="1"/>
</dbReference>
<accession>A0A8G1UHJ5</accession>
<accession>A0A3N4RM51</accession>
<reference evidence="5 6" key="1">
    <citation type="submission" date="2018-11" db="EMBL/GenBank/DDBJ databases">
        <title>Sequencing the genomes of 1000 actinobacteria strains.</title>
        <authorList>
            <person name="Klenk H.-P."/>
        </authorList>
    </citation>
    <scope>NUCLEOTIDE SEQUENCE [LARGE SCALE GENOMIC DNA]</scope>
    <source>
        <strain evidence="3 6">DSM 44780</strain>
        <strain evidence="4 5">DSM 44781</strain>
    </source>
</reference>
<keyword evidence="5" id="KW-1185">Reference proteome</keyword>
<evidence type="ECO:0000313" key="6">
    <source>
        <dbReference type="Proteomes" id="UP000267408"/>
    </source>
</evidence>
<dbReference type="Proteomes" id="UP000266906">
    <property type="component" value="Unassembled WGS sequence"/>
</dbReference>
<dbReference type="PROSITE" id="PS50937">
    <property type="entry name" value="HTH_MERR_2"/>
    <property type="match status" value="1"/>
</dbReference>
<comment type="caution">
    <text evidence="4">The sequence shown here is derived from an EMBL/GenBank/DDBJ whole genome shotgun (WGS) entry which is preliminary data.</text>
</comment>
<dbReference type="PANTHER" id="PTHR30204">
    <property type="entry name" value="REDOX-CYCLING DRUG-SENSING TRANSCRIPTIONAL ACTIVATOR SOXR"/>
    <property type="match status" value="1"/>
</dbReference>
<dbReference type="Proteomes" id="UP000267408">
    <property type="component" value="Unassembled WGS sequence"/>
</dbReference>
<sequence length="295" mass="31759">MNHGLDLAPGAGGSVAGAEEERLLTTGEFARRGLLSPKALRLYDRQGLLPPDRIDPDSGYRYYRPERLATARLIVRLRGLDMPLATVAEVLALPGPAAAERVAAYWAAVERRTASQRTLADHLRVQLSGLEGIDEMYRIEQRDVPEQLVLTEQRRAGPEELDRFIPEATARLAAVAEAHGGVAAAPFVVYHGDVNEDADGPVEVCVPVDPARAAGLTAAHRTEPAHREAYTTVTKAQVEYPQILSAYDAVCAWMERAGTPRTGAGREVYFADWATAGPADEVCDIAFPIGAPTGG</sequence>
<dbReference type="EMBL" id="RKQG01000001">
    <property type="protein sequence ID" value="RPE34443.1"/>
    <property type="molecule type" value="Genomic_DNA"/>
</dbReference>
<dbReference type="AlphaFoldDB" id="A0A3N4RM51"/>
<evidence type="ECO:0000313" key="4">
    <source>
        <dbReference type="EMBL" id="RPE34443.1"/>
    </source>
</evidence>